<dbReference type="GO" id="GO:0006281">
    <property type="term" value="P:DNA repair"/>
    <property type="evidence" value="ECO:0007669"/>
    <property type="project" value="InterPro"/>
</dbReference>
<sequence length="112" mass="12392">MAKDHSNFFNDVYEVVRLIPSGRATNYGAIANYLGTKGSARMVGWAMNAAHGMADVPAHRVVNRAGVLTGKSHFETPTIMQERLEAEGVEVVNDKIKNFDKIFWDPNTELAL</sequence>
<organism evidence="3 4">
    <name type="scientific">Roseivirga pacifica</name>
    <dbReference type="NCBI Taxonomy" id="1267423"/>
    <lineage>
        <taxon>Bacteria</taxon>
        <taxon>Pseudomonadati</taxon>
        <taxon>Bacteroidota</taxon>
        <taxon>Cytophagia</taxon>
        <taxon>Cytophagales</taxon>
        <taxon>Roseivirgaceae</taxon>
        <taxon>Roseivirga</taxon>
    </lineage>
</organism>
<evidence type="ECO:0000256" key="1">
    <source>
        <dbReference type="ARBA" id="ARBA00022763"/>
    </source>
</evidence>
<gene>
    <name evidence="3" type="ORF">SAMN05216290_1119</name>
</gene>
<evidence type="ECO:0000313" key="4">
    <source>
        <dbReference type="Proteomes" id="UP000199437"/>
    </source>
</evidence>
<dbReference type="GO" id="GO:0008168">
    <property type="term" value="F:methyltransferase activity"/>
    <property type="evidence" value="ECO:0007669"/>
    <property type="project" value="UniProtKB-KW"/>
</dbReference>
<dbReference type="CDD" id="cd06445">
    <property type="entry name" value="ATase"/>
    <property type="match status" value="1"/>
</dbReference>
<evidence type="ECO:0000313" key="3">
    <source>
        <dbReference type="EMBL" id="SEV99387.1"/>
    </source>
</evidence>
<dbReference type="Pfam" id="PF01035">
    <property type="entry name" value="DNA_binding_1"/>
    <property type="match status" value="1"/>
</dbReference>
<reference evidence="4" key="1">
    <citation type="submission" date="2016-10" db="EMBL/GenBank/DDBJ databases">
        <authorList>
            <person name="Varghese N."/>
            <person name="Submissions S."/>
        </authorList>
    </citation>
    <scope>NUCLEOTIDE SEQUENCE [LARGE SCALE GENOMIC DNA]</scope>
    <source>
        <strain evidence="4">CGMCC 1.12402</strain>
    </source>
</reference>
<accession>A0A1I0NDN0</accession>
<dbReference type="InterPro" id="IPR036217">
    <property type="entry name" value="MethylDNA_cys_MeTrfase_DNAb"/>
</dbReference>
<dbReference type="InterPro" id="IPR014048">
    <property type="entry name" value="MethylDNA_cys_MeTrfase_DNA-bd"/>
</dbReference>
<dbReference type="InterPro" id="IPR052520">
    <property type="entry name" value="ATL_DNA_repair"/>
</dbReference>
<keyword evidence="4" id="KW-1185">Reference proteome</keyword>
<dbReference type="GeneID" id="99985850"/>
<dbReference type="EMBL" id="FOIR01000001">
    <property type="protein sequence ID" value="SEV99387.1"/>
    <property type="molecule type" value="Genomic_DNA"/>
</dbReference>
<protein>
    <submittedName>
        <fullName evidence="3">Methylated-DNA-protein-cysteine methyltransferase related protein</fullName>
    </submittedName>
</protein>
<name>A0A1I0NDN0_9BACT</name>
<feature type="domain" description="Methylated-DNA-[protein]-cysteine S-methyltransferase DNA binding" evidence="2">
    <location>
        <begin position="7"/>
        <end position="89"/>
    </location>
</feature>
<dbReference type="RefSeq" id="WP_090257523.1">
    <property type="nucleotide sequence ID" value="NZ_FOIR01000001.1"/>
</dbReference>
<dbReference type="STRING" id="1267423.SAMN05216290_1119"/>
<keyword evidence="1" id="KW-0227">DNA damage</keyword>
<keyword evidence="3" id="KW-0489">Methyltransferase</keyword>
<proteinExistence type="predicted"/>
<dbReference type="InterPro" id="IPR036388">
    <property type="entry name" value="WH-like_DNA-bd_sf"/>
</dbReference>
<dbReference type="AlphaFoldDB" id="A0A1I0NDN0"/>
<evidence type="ECO:0000259" key="2">
    <source>
        <dbReference type="Pfam" id="PF01035"/>
    </source>
</evidence>
<dbReference type="GO" id="GO:0032259">
    <property type="term" value="P:methylation"/>
    <property type="evidence" value="ECO:0007669"/>
    <property type="project" value="UniProtKB-KW"/>
</dbReference>
<dbReference type="OrthoDB" id="9132167at2"/>
<dbReference type="PANTHER" id="PTHR42942">
    <property type="entry name" value="6-O-METHYLGUANINE DNA METHYLTRANSFERASE"/>
    <property type="match status" value="1"/>
</dbReference>
<dbReference type="PANTHER" id="PTHR42942:SF1">
    <property type="entry name" value="ALKYLTRANSFERASE-LIKE PROTEIN 1"/>
    <property type="match status" value="1"/>
</dbReference>
<keyword evidence="3" id="KW-0808">Transferase</keyword>
<dbReference type="Proteomes" id="UP000199437">
    <property type="component" value="Unassembled WGS sequence"/>
</dbReference>
<dbReference type="SUPFAM" id="SSF46767">
    <property type="entry name" value="Methylated DNA-protein cysteine methyltransferase, C-terminal domain"/>
    <property type="match status" value="1"/>
</dbReference>
<dbReference type="Gene3D" id="1.10.10.10">
    <property type="entry name" value="Winged helix-like DNA-binding domain superfamily/Winged helix DNA-binding domain"/>
    <property type="match status" value="1"/>
</dbReference>